<dbReference type="Proteomes" id="UP000176192">
    <property type="component" value="Unassembled WGS sequence"/>
</dbReference>
<accession>A0A1F6YBY4</accession>
<organism evidence="1 2">
    <name type="scientific">Candidatus Nomurabacteria bacterium RIFCSPLOWO2_12_FULL_46_14</name>
    <dbReference type="NCBI Taxonomy" id="1801797"/>
    <lineage>
        <taxon>Bacteria</taxon>
        <taxon>Candidatus Nomuraibacteriota</taxon>
    </lineage>
</organism>
<gene>
    <name evidence="1" type="ORF">A3G06_01585</name>
</gene>
<dbReference type="SUPFAM" id="SSF54523">
    <property type="entry name" value="Pili subunits"/>
    <property type="match status" value="1"/>
</dbReference>
<name>A0A1F6YBY4_9BACT</name>
<comment type="caution">
    <text evidence="1">The sequence shown here is derived from an EMBL/GenBank/DDBJ whole genome shotgun (WGS) entry which is preliminary data.</text>
</comment>
<reference evidence="1 2" key="1">
    <citation type="journal article" date="2016" name="Nat. Commun.">
        <title>Thousands of microbial genomes shed light on interconnected biogeochemical processes in an aquifer system.</title>
        <authorList>
            <person name="Anantharaman K."/>
            <person name="Brown C.T."/>
            <person name="Hug L.A."/>
            <person name="Sharon I."/>
            <person name="Castelle C.J."/>
            <person name="Probst A.J."/>
            <person name="Thomas B.C."/>
            <person name="Singh A."/>
            <person name="Wilkins M.J."/>
            <person name="Karaoz U."/>
            <person name="Brodie E.L."/>
            <person name="Williams K.H."/>
            <person name="Hubbard S.S."/>
            <person name="Banfield J.F."/>
        </authorList>
    </citation>
    <scope>NUCLEOTIDE SEQUENCE [LARGE SCALE GENOMIC DNA]</scope>
</reference>
<evidence type="ECO:0008006" key="3">
    <source>
        <dbReference type="Google" id="ProtNLM"/>
    </source>
</evidence>
<dbReference type="InterPro" id="IPR012902">
    <property type="entry name" value="N_methyl_site"/>
</dbReference>
<dbReference type="InterPro" id="IPR045584">
    <property type="entry name" value="Pilin-like"/>
</dbReference>
<sequence length="180" mass="18859">MQSGKKGFTLIELLVVISVISLLSSIVFASLNNARAKARNAKRIQDINQLVNAFNLGYTNGFPINGGDWACVSATCYGAWNGFGVNGTVDAGFTPFISKPVDPAGRRDTSGGGIDTGGFVYLNPTLPAPSPPYNVPAWTSGAYIGWIMEGTVSSTICGRGRIYATGTGGGGWVSCRLKLE</sequence>
<protein>
    <recommendedName>
        <fullName evidence="3">Type II secretion system protein GspG C-terminal domain-containing protein</fullName>
    </recommendedName>
</protein>
<evidence type="ECO:0000313" key="2">
    <source>
        <dbReference type="Proteomes" id="UP000176192"/>
    </source>
</evidence>
<dbReference type="STRING" id="1801797.A3G06_01585"/>
<proteinExistence type="predicted"/>
<dbReference type="NCBIfam" id="TIGR02532">
    <property type="entry name" value="IV_pilin_GFxxxE"/>
    <property type="match status" value="1"/>
</dbReference>
<dbReference type="PROSITE" id="PS00409">
    <property type="entry name" value="PROKAR_NTER_METHYL"/>
    <property type="match status" value="1"/>
</dbReference>
<dbReference type="Pfam" id="PF07963">
    <property type="entry name" value="N_methyl"/>
    <property type="match status" value="1"/>
</dbReference>
<dbReference type="EMBL" id="MFVV01000013">
    <property type="protein sequence ID" value="OGJ03856.1"/>
    <property type="molecule type" value="Genomic_DNA"/>
</dbReference>
<dbReference type="Gene3D" id="3.30.700.10">
    <property type="entry name" value="Glycoprotein, Type 4 Pilin"/>
    <property type="match status" value="1"/>
</dbReference>
<evidence type="ECO:0000313" key="1">
    <source>
        <dbReference type="EMBL" id="OGJ03856.1"/>
    </source>
</evidence>
<dbReference type="AlphaFoldDB" id="A0A1F6YBY4"/>